<dbReference type="Proteomes" id="UP000037035">
    <property type="component" value="Unassembled WGS sequence"/>
</dbReference>
<evidence type="ECO:0000313" key="2">
    <source>
        <dbReference type="Proteomes" id="UP000037035"/>
    </source>
</evidence>
<reference evidence="1 2" key="1">
    <citation type="submission" date="2015-08" db="EMBL/GenBank/DDBJ databases">
        <title>Next Generation Sequencing and Analysis of the Genome of Puccinia sorghi L Schw, the Causal Agent of Maize Common Rust.</title>
        <authorList>
            <person name="Rochi L."/>
            <person name="Burguener G."/>
            <person name="Darino M."/>
            <person name="Turjanski A."/>
            <person name="Kreff E."/>
            <person name="Dieguez M.J."/>
            <person name="Sacco F."/>
        </authorList>
    </citation>
    <scope>NUCLEOTIDE SEQUENCE [LARGE SCALE GENOMIC DNA]</scope>
    <source>
        <strain evidence="1 2">RO10H11247</strain>
    </source>
</reference>
<name>A0A0L6UQU9_9BASI</name>
<dbReference type="VEuPathDB" id="FungiDB:VP01_4180g1"/>
<protein>
    <submittedName>
        <fullName evidence="1">Uncharacterized protein</fullName>
    </submittedName>
</protein>
<evidence type="ECO:0000313" key="1">
    <source>
        <dbReference type="EMBL" id="KNZ50908.1"/>
    </source>
</evidence>
<keyword evidence="2" id="KW-1185">Reference proteome</keyword>
<sequence length="88" mass="10285">MSVCISLDLGLQSSQNKKVLTEAITTSFIMIFDSENKSNSELENYFLFSKHQYEKKCSTTRFHPQYELSAIKNLSESCFQQLFRMSWP</sequence>
<accession>A0A0L6UQU9</accession>
<proteinExistence type="predicted"/>
<gene>
    <name evidence="1" type="ORF">VP01_4180g1</name>
</gene>
<dbReference type="EMBL" id="LAVV01009258">
    <property type="protein sequence ID" value="KNZ50908.1"/>
    <property type="molecule type" value="Genomic_DNA"/>
</dbReference>
<organism evidence="1 2">
    <name type="scientific">Puccinia sorghi</name>
    <dbReference type="NCBI Taxonomy" id="27349"/>
    <lineage>
        <taxon>Eukaryota</taxon>
        <taxon>Fungi</taxon>
        <taxon>Dikarya</taxon>
        <taxon>Basidiomycota</taxon>
        <taxon>Pucciniomycotina</taxon>
        <taxon>Pucciniomycetes</taxon>
        <taxon>Pucciniales</taxon>
        <taxon>Pucciniaceae</taxon>
        <taxon>Puccinia</taxon>
    </lineage>
</organism>
<comment type="caution">
    <text evidence="1">The sequence shown here is derived from an EMBL/GenBank/DDBJ whole genome shotgun (WGS) entry which is preliminary data.</text>
</comment>
<dbReference type="AlphaFoldDB" id="A0A0L6UQU9"/>
<feature type="non-terminal residue" evidence="1">
    <location>
        <position position="88"/>
    </location>
</feature>